<keyword evidence="4" id="KW-0233">DNA recombination</keyword>
<dbReference type="SUPFAM" id="SSF56349">
    <property type="entry name" value="DNA breaking-rejoining enzymes"/>
    <property type="match status" value="1"/>
</dbReference>
<name>A0A844ZUR1_9SPHN</name>
<evidence type="ECO:0000256" key="1">
    <source>
        <dbReference type="ARBA" id="ARBA00008857"/>
    </source>
</evidence>
<dbReference type="Gene3D" id="3.30.160.390">
    <property type="entry name" value="Integrase, DNA-binding domain"/>
    <property type="match status" value="1"/>
</dbReference>
<dbReference type="GO" id="GO:0015074">
    <property type="term" value="P:DNA integration"/>
    <property type="evidence" value="ECO:0007669"/>
    <property type="project" value="UniProtKB-KW"/>
</dbReference>
<dbReference type="PANTHER" id="PTHR30629:SF2">
    <property type="entry name" value="PROPHAGE INTEGRASE INTS-RELATED"/>
    <property type="match status" value="1"/>
</dbReference>
<organism evidence="6 7">
    <name type="scientific">Pontixanthobacter aquaemixtae</name>
    <dbReference type="NCBI Taxonomy" id="1958940"/>
    <lineage>
        <taxon>Bacteria</taxon>
        <taxon>Pseudomonadati</taxon>
        <taxon>Pseudomonadota</taxon>
        <taxon>Alphaproteobacteria</taxon>
        <taxon>Sphingomonadales</taxon>
        <taxon>Erythrobacteraceae</taxon>
        <taxon>Pontixanthobacter</taxon>
    </lineage>
</organism>
<evidence type="ECO:0000256" key="4">
    <source>
        <dbReference type="ARBA" id="ARBA00023172"/>
    </source>
</evidence>
<comment type="caution">
    <text evidence="6">The sequence shown here is derived from an EMBL/GenBank/DDBJ whole genome shotgun (WGS) entry which is preliminary data.</text>
</comment>
<dbReference type="InterPro" id="IPR038488">
    <property type="entry name" value="Integrase_DNA-bd_sf"/>
</dbReference>
<proteinExistence type="inferred from homology"/>
<reference evidence="6 7" key="1">
    <citation type="submission" date="2019-12" db="EMBL/GenBank/DDBJ databases">
        <title>Genomic-based taxomic classification of the family Erythrobacteraceae.</title>
        <authorList>
            <person name="Xu L."/>
        </authorList>
    </citation>
    <scope>NUCLEOTIDE SEQUENCE [LARGE SCALE GENOMIC DNA]</scope>
    <source>
        <strain evidence="6 7">KCTC 52763</strain>
    </source>
</reference>
<accession>A0A844ZUR1</accession>
<keyword evidence="3" id="KW-0238">DNA-binding</keyword>
<dbReference type="InterPro" id="IPR011010">
    <property type="entry name" value="DNA_brk_join_enz"/>
</dbReference>
<dbReference type="Proteomes" id="UP000442714">
    <property type="component" value="Unassembled WGS sequence"/>
</dbReference>
<gene>
    <name evidence="6" type="ORF">GRI41_00390</name>
</gene>
<dbReference type="GO" id="GO:0003677">
    <property type="term" value="F:DNA binding"/>
    <property type="evidence" value="ECO:0007669"/>
    <property type="project" value="UniProtKB-KW"/>
</dbReference>
<dbReference type="Gene3D" id="1.10.150.130">
    <property type="match status" value="1"/>
</dbReference>
<dbReference type="EMBL" id="WTYX01000001">
    <property type="protein sequence ID" value="MXO89279.1"/>
    <property type="molecule type" value="Genomic_DNA"/>
</dbReference>
<dbReference type="InterPro" id="IPR002104">
    <property type="entry name" value="Integrase_catalytic"/>
</dbReference>
<sequence length="406" mass="45548">MLGGCQIFVVEFNQVRITKRAVDQLSPVSQKPVFLWDDQLPGFGVKCLPSGKKRYLIKYRSDGGGRSARQRWYMLGTHGHITPDQARKLAVQALASVASGQDLQSVRDVQRNAPTIAALWDRFQAEILIQRKVQTKRDYTNLWRLLIEPKFAHHRADTLCRNDIEIWHKGYGATPYQANRALALMSRLFGLAEKWGIRQEGSNPCKGVERFVEKARERYLSSEELTRLAVTLNKMTRAKEISESAANAIRLLLLTGARLNEMLGTRTEWIDLRNRVIELPESKTGPKKIYLSQQAVDTINQQLKSVGDSAVLFPGNGKTGRMINLRKPWQKVCEQMGLTNVRIHDLRHTAASIAARQGASLIMIGKLLGHSQAQTTLRYAHIDHEPALNAANSIGASLAKLSPESN</sequence>
<dbReference type="InterPro" id="IPR010998">
    <property type="entry name" value="Integrase_recombinase_N"/>
</dbReference>
<evidence type="ECO:0000256" key="3">
    <source>
        <dbReference type="ARBA" id="ARBA00023125"/>
    </source>
</evidence>
<comment type="similarity">
    <text evidence="1">Belongs to the 'phage' integrase family.</text>
</comment>
<dbReference type="InterPro" id="IPR050808">
    <property type="entry name" value="Phage_Integrase"/>
</dbReference>
<dbReference type="InterPro" id="IPR025166">
    <property type="entry name" value="Integrase_DNA_bind_dom"/>
</dbReference>
<dbReference type="AlphaFoldDB" id="A0A844ZUR1"/>
<dbReference type="CDD" id="cd00796">
    <property type="entry name" value="INT_Rci_Hp1_C"/>
    <property type="match status" value="1"/>
</dbReference>
<keyword evidence="2" id="KW-0229">DNA integration</keyword>
<dbReference type="Pfam" id="PF13356">
    <property type="entry name" value="Arm-DNA-bind_3"/>
    <property type="match status" value="1"/>
</dbReference>
<evidence type="ECO:0000313" key="7">
    <source>
        <dbReference type="Proteomes" id="UP000442714"/>
    </source>
</evidence>
<dbReference type="PANTHER" id="PTHR30629">
    <property type="entry name" value="PROPHAGE INTEGRASE"/>
    <property type="match status" value="1"/>
</dbReference>
<dbReference type="InterPro" id="IPR013762">
    <property type="entry name" value="Integrase-like_cat_sf"/>
</dbReference>
<evidence type="ECO:0000259" key="5">
    <source>
        <dbReference type="PROSITE" id="PS51898"/>
    </source>
</evidence>
<protein>
    <submittedName>
        <fullName evidence="6">Tyrosine-type recombinase/integrase</fullName>
    </submittedName>
</protein>
<dbReference type="GO" id="GO:0006310">
    <property type="term" value="P:DNA recombination"/>
    <property type="evidence" value="ECO:0007669"/>
    <property type="project" value="UniProtKB-KW"/>
</dbReference>
<feature type="domain" description="Tyr recombinase" evidence="5">
    <location>
        <begin position="215"/>
        <end position="392"/>
    </location>
</feature>
<evidence type="ECO:0000313" key="6">
    <source>
        <dbReference type="EMBL" id="MXO89279.1"/>
    </source>
</evidence>
<dbReference type="PROSITE" id="PS51898">
    <property type="entry name" value="TYR_RECOMBINASE"/>
    <property type="match status" value="1"/>
</dbReference>
<dbReference type="Pfam" id="PF00589">
    <property type="entry name" value="Phage_integrase"/>
    <property type="match status" value="1"/>
</dbReference>
<dbReference type="Gene3D" id="1.10.443.10">
    <property type="entry name" value="Intergrase catalytic core"/>
    <property type="match status" value="1"/>
</dbReference>
<evidence type="ECO:0000256" key="2">
    <source>
        <dbReference type="ARBA" id="ARBA00022908"/>
    </source>
</evidence>
<keyword evidence="7" id="KW-1185">Reference proteome</keyword>